<feature type="transmembrane region" description="Helical" evidence="3">
    <location>
        <begin position="46"/>
        <end position="65"/>
    </location>
</feature>
<sequence length="376" mass="42605">MSIAECLLSPKFLSTLRGALISYITELVEGAFICLELIFEGGDMMIFVYVCLILAVGLVVTRLYLTYTRWPNCMKCLLGKTCIVTGSNTGIGYYTALDFAMRGGRVILACRNEEKANEAQKKIIEATGNKNVHVRLVNFASLDSVRAFCEEFNRTEEKLDILVNNAGAVGTGNKKTKDGIMIQMQINYFAPFLLTHLLIGKLLKAENARVVNVSSLLSYYGQLDLEHFNEYPFSGNMTKSELTMYYTSKQCEVLFTRELARRLRGTRVTCNALHPGSIMTDIWRNVPNWYKPFLIFIISFIFKTPHQGAQTSIYCALSDDLNDVTGMWFENAKITKFYPSHLDDTLGKKLWTRSEEMVKLRSEEMIPENGYVMSQA</sequence>
<keyword evidence="3" id="KW-1133">Transmembrane helix</keyword>
<reference evidence="5" key="1">
    <citation type="submission" date="2025-08" db="UniProtKB">
        <authorList>
            <consortium name="RefSeq"/>
        </authorList>
    </citation>
    <scope>IDENTIFICATION</scope>
    <source>
        <tissue evidence="5">Whole Larva</tissue>
    </source>
</reference>
<gene>
    <name evidence="5" type="primary">LOC108557516</name>
</gene>
<accession>A0ABM1M4N4</accession>
<dbReference type="PANTHER" id="PTHR43157">
    <property type="entry name" value="PHOSPHATIDYLINOSITOL-GLYCAN BIOSYNTHESIS CLASS F PROTEIN-RELATED"/>
    <property type="match status" value="1"/>
</dbReference>
<dbReference type="InterPro" id="IPR036291">
    <property type="entry name" value="NAD(P)-bd_dom_sf"/>
</dbReference>
<evidence type="ECO:0000256" key="2">
    <source>
        <dbReference type="RuleBase" id="RU000363"/>
    </source>
</evidence>
<comment type="similarity">
    <text evidence="2">Belongs to the short-chain dehydrogenases/reductases (SDR) family.</text>
</comment>
<dbReference type="Pfam" id="PF00106">
    <property type="entry name" value="adh_short"/>
    <property type="match status" value="2"/>
</dbReference>
<feature type="transmembrane region" description="Helical" evidence="3">
    <location>
        <begin position="20"/>
        <end position="39"/>
    </location>
</feature>
<keyword evidence="1" id="KW-0560">Oxidoreductase</keyword>
<keyword evidence="4" id="KW-1185">Reference proteome</keyword>
<evidence type="ECO:0000313" key="5">
    <source>
        <dbReference type="RefSeq" id="XP_017769534.1"/>
    </source>
</evidence>
<evidence type="ECO:0000256" key="1">
    <source>
        <dbReference type="ARBA" id="ARBA00023002"/>
    </source>
</evidence>
<dbReference type="RefSeq" id="XP_017769534.1">
    <property type="nucleotide sequence ID" value="XM_017914045.1"/>
</dbReference>
<proteinExistence type="inferred from homology"/>
<dbReference type="Gene3D" id="3.40.50.720">
    <property type="entry name" value="NAD(P)-binding Rossmann-like Domain"/>
    <property type="match status" value="1"/>
</dbReference>
<evidence type="ECO:0000313" key="4">
    <source>
        <dbReference type="Proteomes" id="UP000695000"/>
    </source>
</evidence>
<dbReference type="CDD" id="cd05327">
    <property type="entry name" value="retinol-DH_like_SDR_c_like"/>
    <property type="match status" value="1"/>
</dbReference>
<keyword evidence="3" id="KW-0812">Transmembrane</keyword>
<dbReference type="PANTHER" id="PTHR43157:SF31">
    <property type="entry name" value="PHOSPHATIDYLINOSITOL-GLYCAN BIOSYNTHESIS CLASS F PROTEIN"/>
    <property type="match status" value="1"/>
</dbReference>
<name>A0ABM1M4N4_NICVS</name>
<dbReference type="GeneID" id="108557516"/>
<keyword evidence="3" id="KW-0472">Membrane</keyword>
<dbReference type="InterPro" id="IPR002347">
    <property type="entry name" value="SDR_fam"/>
</dbReference>
<dbReference type="PRINTS" id="PR00080">
    <property type="entry name" value="SDRFAMILY"/>
</dbReference>
<organism evidence="4 5">
    <name type="scientific">Nicrophorus vespilloides</name>
    <name type="common">Boreal carrion beetle</name>
    <dbReference type="NCBI Taxonomy" id="110193"/>
    <lineage>
        <taxon>Eukaryota</taxon>
        <taxon>Metazoa</taxon>
        <taxon>Ecdysozoa</taxon>
        <taxon>Arthropoda</taxon>
        <taxon>Hexapoda</taxon>
        <taxon>Insecta</taxon>
        <taxon>Pterygota</taxon>
        <taxon>Neoptera</taxon>
        <taxon>Endopterygota</taxon>
        <taxon>Coleoptera</taxon>
        <taxon>Polyphaga</taxon>
        <taxon>Staphyliniformia</taxon>
        <taxon>Silphidae</taxon>
        <taxon>Nicrophorinae</taxon>
        <taxon>Nicrophorus</taxon>
    </lineage>
</organism>
<protein>
    <submittedName>
        <fullName evidence="5">Retinol dehydrogenase 14-like</fullName>
    </submittedName>
</protein>
<evidence type="ECO:0000256" key="3">
    <source>
        <dbReference type="SAM" id="Phobius"/>
    </source>
</evidence>
<dbReference type="Proteomes" id="UP000695000">
    <property type="component" value="Unplaced"/>
</dbReference>
<dbReference type="SUPFAM" id="SSF51735">
    <property type="entry name" value="NAD(P)-binding Rossmann-fold domains"/>
    <property type="match status" value="1"/>
</dbReference>
<dbReference type="PRINTS" id="PR00081">
    <property type="entry name" value="GDHRDH"/>
</dbReference>